<protein>
    <submittedName>
        <fullName evidence="1">Uncharacterized protein</fullName>
    </submittedName>
</protein>
<comment type="caution">
    <text evidence="1">The sequence shown here is derived from an EMBL/GenBank/DDBJ whole genome shotgun (WGS) entry which is preliminary data.</text>
</comment>
<evidence type="ECO:0000313" key="2">
    <source>
        <dbReference type="Proteomes" id="UP001642405"/>
    </source>
</evidence>
<accession>A0ABP0BTE6</accession>
<organism evidence="1 2">
    <name type="scientific">Sporothrix curviconia</name>
    <dbReference type="NCBI Taxonomy" id="1260050"/>
    <lineage>
        <taxon>Eukaryota</taxon>
        <taxon>Fungi</taxon>
        <taxon>Dikarya</taxon>
        <taxon>Ascomycota</taxon>
        <taxon>Pezizomycotina</taxon>
        <taxon>Sordariomycetes</taxon>
        <taxon>Sordariomycetidae</taxon>
        <taxon>Ophiostomatales</taxon>
        <taxon>Ophiostomataceae</taxon>
        <taxon>Sporothrix</taxon>
    </lineage>
</organism>
<name>A0ABP0BTE6_9PEZI</name>
<dbReference type="Proteomes" id="UP001642405">
    <property type="component" value="Unassembled WGS sequence"/>
</dbReference>
<sequence length="119" mass="13308">MEAVHLMMRGLAPNLANAWLDGPIAFGRPEWPGFFLNGQTEQEKNLDHGASAEALRCLRFELTPELEIFAAQNMANLRRLHINWTRRIGQVLADLAVGGHLPHLEMLSLLRMNSATQPA</sequence>
<evidence type="ECO:0000313" key="1">
    <source>
        <dbReference type="EMBL" id="CAK7222925.1"/>
    </source>
</evidence>
<reference evidence="1 2" key="1">
    <citation type="submission" date="2024-01" db="EMBL/GenBank/DDBJ databases">
        <authorList>
            <person name="Allen C."/>
            <person name="Tagirdzhanova G."/>
        </authorList>
    </citation>
    <scope>NUCLEOTIDE SEQUENCE [LARGE SCALE GENOMIC DNA]</scope>
</reference>
<gene>
    <name evidence="1" type="ORF">SCUCBS95973_005001</name>
</gene>
<proteinExistence type="predicted"/>
<keyword evidence="2" id="KW-1185">Reference proteome</keyword>
<dbReference type="EMBL" id="CAWUHB010000026">
    <property type="protein sequence ID" value="CAK7222925.1"/>
    <property type="molecule type" value="Genomic_DNA"/>
</dbReference>